<feature type="compositionally biased region" description="Basic residues" evidence="1">
    <location>
        <begin position="203"/>
        <end position="213"/>
    </location>
</feature>
<protein>
    <submittedName>
        <fullName evidence="2">Uncharacterized protein</fullName>
    </submittedName>
</protein>
<feature type="compositionally biased region" description="Basic and acidic residues" evidence="1">
    <location>
        <begin position="107"/>
        <end position="116"/>
    </location>
</feature>
<feature type="region of interest" description="Disordered" evidence="1">
    <location>
        <begin position="20"/>
        <end position="225"/>
    </location>
</feature>
<sequence length="375" mass="40043">PQGTQIGKMQPRGILWALIKSRKETPGGGEAMSPAGACHQPCKQRSVTRPKQSPLNTTGCCRLRVPRQGSGLCAPQARPRRIPPRPRSRAPAGAPRAPGPPSPSLRRTPEAKEPARELGSFAGSRGPICPRQRSQVAPGAAPGTRGPEMGTGGPGRGSRRRGREGTGPPGALRPPCPSRVAGAQGGHVRPGAPRGRVRESRGRTRRAGPRRGARGPPPRPRAHRWRSRALRGCCPPHGAAAGMAGEGRFCCRATLHGRIAANRAPPRSPRRRGWRPAGAVLLAAVPRAQRRPPGSRRGCPAGVSWPAALGTNAGSLTVARTFQTVWPIVLEPCTRYRRHLREAGQEYKVHSHRCEPLHWGFGSCCHALRLLALPI</sequence>
<feature type="compositionally biased region" description="Basic residues" evidence="1">
    <location>
        <begin position="78"/>
        <end position="88"/>
    </location>
</feature>
<gene>
    <name evidence="2" type="ORF">TSPGSL018_113</name>
</gene>
<proteinExistence type="predicted"/>
<accession>A0A061RJV8</accession>
<dbReference type="EMBL" id="GBEZ01013739">
    <property type="protein sequence ID" value="JAC72273.1"/>
    <property type="molecule type" value="Transcribed_RNA"/>
</dbReference>
<evidence type="ECO:0000313" key="2">
    <source>
        <dbReference type="EMBL" id="JAC72273.1"/>
    </source>
</evidence>
<dbReference type="AlphaFoldDB" id="A0A061RJV8"/>
<feature type="non-terminal residue" evidence="2">
    <location>
        <position position="1"/>
    </location>
</feature>
<reference evidence="2" key="1">
    <citation type="submission" date="2014-05" db="EMBL/GenBank/DDBJ databases">
        <title>The transcriptome of the halophilic microalga Tetraselmis sp. GSL018 isolated from the Great Salt Lake, Utah.</title>
        <authorList>
            <person name="Jinkerson R.E."/>
            <person name="D'Adamo S."/>
            <person name="Posewitz M.C."/>
        </authorList>
    </citation>
    <scope>NUCLEOTIDE SEQUENCE</scope>
    <source>
        <strain evidence="2">GSL018</strain>
    </source>
</reference>
<name>A0A061RJV8_9CHLO</name>
<feature type="compositionally biased region" description="Polar residues" evidence="1">
    <location>
        <begin position="43"/>
        <end position="59"/>
    </location>
</feature>
<evidence type="ECO:0000256" key="1">
    <source>
        <dbReference type="SAM" id="MobiDB-lite"/>
    </source>
</evidence>
<organism evidence="2">
    <name type="scientific">Tetraselmis sp. GSL018</name>
    <dbReference type="NCBI Taxonomy" id="582737"/>
    <lineage>
        <taxon>Eukaryota</taxon>
        <taxon>Viridiplantae</taxon>
        <taxon>Chlorophyta</taxon>
        <taxon>core chlorophytes</taxon>
        <taxon>Chlorodendrophyceae</taxon>
        <taxon>Chlorodendrales</taxon>
        <taxon>Chlorodendraceae</taxon>
        <taxon>Tetraselmis</taxon>
    </lineage>
</organism>